<accession>A0A137T093</accession>
<dbReference type="PATRIC" id="fig|28125.4.peg.493"/>
<evidence type="ECO:0000313" key="1">
    <source>
        <dbReference type="EMBL" id="KXO18032.1"/>
    </source>
</evidence>
<sequence length="39" mass="4682">MLHYTISPNIVENLKRCGKEECICEEYALPFFMLIYQLK</sequence>
<dbReference type="EMBL" id="LTAG01000021">
    <property type="protein sequence ID" value="KXO18032.1"/>
    <property type="molecule type" value="Genomic_DNA"/>
</dbReference>
<organism evidence="1 2">
    <name type="scientific">Prevotella bivia</name>
    <dbReference type="NCBI Taxonomy" id="28125"/>
    <lineage>
        <taxon>Bacteria</taxon>
        <taxon>Pseudomonadati</taxon>
        <taxon>Bacteroidota</taxon>
        <taxon>Bacteroidia</taxon>
        <taxon>Bacteroidales</taxon>
        <taxon>Prevotellaceae</taxon>
        <taxon>Prevotella</taxon>
    </lineage>
</organism>
<name>A0A137T093_9BACT</name>
<proteinExistence type="predicted"/>
<comment type="caution">
    <text evidence="1">The sequence shown here is derived from an EMBL/GenBank/DDBJ whole genome shotgun (WGS) entry which is preliminary data.</text>
</comment>
<reference evidence="1 2" key="1">
    <citation type="submission" date="2016-02" db="EMBL/GenBank/DDBJ databases">
        <authorList>
            <person name="Wen L."/>
            <person name="He K."/>
            <person name="Yang H."/>
        </authorList>
    </citation>
    <scope>NUCLEOTIDE SEQUENCE [LARGE SCALE GENOMIC DNA]</scope>
    <source>
        <strain evidence="1 2">GED7880</strain>
    </source>
</reference>
<gene>
    <name evidence="1" type="ORF">HMPREF3202_00501</name>
</gene>
<evidence type="ECO:0000313" key="2">
    <source>
        <dbReference type="Proteomes" id="UP000070093"/>
    </source>
</evidence>
<dbReference type="AlphaFoldDB" id="A0A137T093"/>
<protein>
    <submittedName>
        <fullName evidence="1">Uncharacterized protein</fullName>
    </submittedName>
</protein>
<dbReference type="Proteomes" id="UP000070093">
    <property type="component" value="Unassembled WGS sequence"/>
</dbReference>